<dbReference type="InterPro" id="IPR036028">
    <property type="entry name" value="SH3-like_dom_sf"/>
</dbReference>
<dbReference type="CDD" id="cd00063">
    <property type="entry name" value="FN3"/>
    <property type="match status" value="3"/>
</dbReference>
<evidence type="ECO:0000313" key="16">
    <source>
        <dbReference type="Proteomes" id="UP000440578"/>
    </source>
</evidence>
<name>A0A6A4UYA4_AMPAM</name>
<dbReference type="PROSITE" id="PS50002">
    <property type="entry name" value="SH3"/>
    <property type="match status" value="1"/>
</dbReference>
<dbReference type="SMART" id="SM00409">
    <property type="entry name" value="IG"/>
    <property type="match status" value="11"/>
</dbReference>
<dbReference type="PROSITE" id="PS50835">
    <property type="entry name" value="IG_LIKE"/>
    <property type="match status" value="10"/>
</dbReference>
<dbReference type="SUPFAM" id="SSF50044">
    <property type="entry name" value="SH3-domain"/>
    <property type="match status" value="1"/>
</dbReference>
<feature type="domain" description="Ig-like" evidence="13">
    <location>
        <begin position="584"/>
        <end position="668"/>
    </location>
</feature>
<evidence type="ECO:0000256" key="8">
    <source>
        <dbReference type="ARBA" id="ARBA00023242"/>
    </source>
</evidence>
<dbReference type="CDD" id="cd11856">
    <property type="entry name" value="SH3_p47phox_like"/>
    <property type="match status" value="1"/>
</dbReference>
<dbReference type="InterPro" id="IPR001452">
    <property type="entry name" value="SH3_domain"/>
</dbReference>
<dbReference type="InterPro" id="IPR003961">
    <property type="entry name" value="FN3_dom"/>
</dbReference>
<dbReference type="GO" id="GO:0009653">
    <property type="term" value="P:anatomical structure morphogenesis"/>
    <property type="evidence" value="ECO:0007669"/>
    <property type="project" value="UniProtKB-ARBA"/>
</dbReference>
<organism evidence="15 16">
    <name type="scientific">Amphibalanus amphitrite</name>
    <name type="common">Striped barnacle</name>
    <name type="synonym">Balanus amphitrite</name>
    <dbReference type="NCBI Taxonomy" id="1232801"/>
    <lineage>
        <taxon>Eukaryota</taxon>
        <taxon>Metazoa</taxon>
        <taxon>Ecdysozoa</taxon>
        <taxon>Arthropoda</taxon>
        <taxon>Crustacea</taxon>
        <taxon>Multicrustacea</taxon>
        <taxon>Cirripedia</taxon>
        <taxon>Thoracica</taxon>
        <taxon>Thoracicalcarea</taxon>
        <taxon>Balanomorpha</taxon>
        <taxon>Balanoidea</taxon>
        <taxon>Balanidae</taxon>
        <taxon>Amphibalaninae</taxon>
        <taxon>Amphibalanus</taxon>
    </lineage>
</organism>
<dbReference type="Pfam" id="PF00041">
    <property type="entry name" value="fn3"/>
    <property type="match status" value="3"/>
</dbReference>
<evidence type="ECO:0000256" key="3">
    <source>
        <dbReference type="ARBA" id="ARBA00006692"/>
    </source>
</evidence>
<feature type="domain" description="Ig-like" evidence="13">
    <location>
        <begin position="198"/>
        <end position="290"/>
    </location>
</feature>
<feature type="domain" description="Ig-like" evidence="13">
    <location>
        <begin position="74"/>
        <end position="163"/>
    </location>
</feature>
<dbReference type="GO" id="GO:0051239">
    <property type="term" value="P:regulation of multicellular organismal process"/>
    <property type="evidence" value="ECO:0007669"/>
    <property type="project" value="UniProtKB-ARBA"/>
</dbReference>
<feature type="domain" description="Ig-like" evidence="13">
    <location>
        <begin position="300"/>
        <end position="392"/>
    </location>
</feature>
<evidence type="ECO:0000256" key="10">
    <source>
        <dbReference type="ARBA" id="ARBA00073138"/>
    </source>
</evidence>
<dbReference type="GO" id="GO:0005634">
    <property type="term" value="C:nucleus"/>
    <property type="evidence" value="ECO:0007669"/>
    <property type="project" value="UniProtKB-SubCell"/>
</dbReference>
<keyword evidence="16" id="KW-1185">Reference proteome</keyword>
<dbReference type="GO" id="GO:0030154">
    <property type="term" value="P:cell differentiation"/>
    <property type="evidence" value="ECO:0007669"/>
    <property type="project" value="UniProtKB-ARBA"/>
</dbReference>
<evidence type="ECO:0000259" key="12">
    <source>
        <dbReference type="PROSITE" id="PS50002"/>
    </source>
</evidence>
<gene>
    <name evidence="15" type="primary">sls_0</name>
    <name evidence="15" type="ORF">FJT64_012825</name>
</gene>
<keyword evidence="5" id="KW-0963">Cytoplasm</keyword>
<feature type="domain" description="Ig-like" evidence="13">
    <location>
        <begin position="761"/>
        <end position="852"/>
    </location>
</feature>
<dbReference type="SUPFAM" id="SSF49265">
    <property type="entry name" value="Fibronectin type III"/>
    <property type="match status" value="2"/>
</dbReference>
<keyword evidence="6" id="KW-0677">Repeat</keyword>
<dbReference type="Gene3D" id="2.30.30.40">
    <property type="entry name" value="SH3 Domains"/>
    <property type="match status" value="1"/>
</dbReference>
<accession>A0A6A4UYA4</accession>
<feature type="domain" description="SH3" evidence="12">
    <location>
        <begin position="1"/>
        <end position="43"/>
    </location>
</feature>
<dbReference type="GO" id="GO:0005198">
    <property type="term" value="F:structural molecule activity"/>
    <property type="evidence" value="ECO:0007669"/>
    <property type="project" value="UniProtKB-ARBA"/>
</dbReference>
<dbReference type="PANTHER" id="PTHR13817">
    <property type="entry name" value="TITIN"/>
    <property type="match status" value="1"/>
</dbReference>
<evidence type="ECO:0000256" key="1">
    <source>
        <dbReference type="ARBA" id="ARBA00004123"/>
    </source>
</evidence>
<feature type="domain" description="Ig-like" evidence="13">
    <location>
        <begin position="1055"/>
        <end position="1140"/>
    </location>
</feature>
<reference evidence="15 16" key="1">
    <citation type="submission" date="2019-07" db="EMBL/GenBank/DDBJ databases">
        <title>Draft genome assembly of a fouling barnacle, Amphibalanus amphitrite (Darwin, 1854): The first reference genome for Thecostraca.</title>
        <authorList>
            <person name="Kim W."/>
        </authorList>
    </citation>
    <scope>NUCLEOTIDE SEQUENCE [LARGE SCALE GENOMIC DNA]</scope>
    <source>
        <strain evidence="15">SNU_AA5</strain>
        <tissue evidence="15">Soma without cirri and trophi</tissue>
    </source>
</reference>
<feature type="domain" description="Fibronectin type-III" evidence="14">
    <location>
        <begin position="953"/>
        <end position="1049"/>
    </location>
</feature>
<dbReference type="FunFam" id="2.60.40.10:FF:000147">
    <property type="entry name" value="Myosin light chain kinase"/>
    <property type="match status" value="1"/>
</dbReference>
<keyword evidence="4 11" id="KW-0728">SH3 domain</keyword>
<dbReference type="InterPro" id="IPR003598">
    <property type="entry name" value="Ig_sub2"/>
</dbReference>
<dbReference type="InterPro" id="IPR003599">
    <property type="entry name" value="Ig_sub"/>
</dbReference>
<keyword evidence="8" id="KW-0539">Nucleus</keyword>
<comment type="caution">
    <text evidence="15">The sequence shown here is derived from an EMBL/GenBank/DDBJ whole genome shotgun (WGS) entry which is preliminary data.</text>
</comment>
<dbReference type="InterPro" id="IPR036116">
    <property type="entry name" value="FN3_sf"/>
</dbReference>
<dbReference type="FunFam" id="2.60.40.10:FF:000127">
    <property type="entry name" value="titin isoform X1"/>
    <property type="match status" value="1"/>
</dbReference>
<dbReference type="SMART" id="SM00060">
    <property type="entry name" value="FN3"/>
    <property type="match status" value="3"/>
</dbReference>
<evidence type="ECO:0000256" key="4">
    <source>
        <dbReference type="ARBA" id="ARBA00022443"/>
    </source>
</evidence>
<feature type="domain" description="Ig-like" evidence="13">
    <location>
        <begin position="493"/>
        <end position="578"/>
    </location>
</feature>
<evidence type="ECO:0000256" key="7">
    <source>
        <dbReference type="ARBA" id="ARBA00023157"/>
    </source>
</evidence>
<dbReference type="PROSITE" id="PS50853">
    <property type="entry name" value="FN3"/>
    <property type="match status" value="3"/>
</dbReference>
<dbReference type="FunFam" id="2.60.40.10:FF:000056">
    <property type="entry name" value="twitchin isoform X4"/>
    <property type="match status" value="1"/>
</dbReference>
<evidence type="ECO:0000313" key="15">
    <source>
        <dbReference type="EMBL" id="KAF0288797.1"/>
    </source>
</evidence>
<dbReference type="FunFam" id="2.60.40.10:FF:000080">
    <property type="entry name" value="Myosin light chain kinase, smooth muscle"/>
    <property type="match status" value="1"/>
</dbReference>
<feature type="domain" description="Ig-like" evidence="13">
    <location>
        <begin position="400"/>
        <end position="490"/>
    </location>
</feature>
<keyword evidence="9" id="KW-0393">Immunoglobulin domain</keyword>
<evidence type="ECO:0000259" key="13">
    <source>
        <dbReference type="PROSITE" id="PS50835"/>
    </source>
</evidence>
<evidence type="ECO:0000256" key="2">
    <source>
        <dbReference type="ARBA" id="ARBA00004204"/>
    </source>
</evidence>
<dbReference type="SUPFAM" id="SSF48726">
    <property type="entry name" value="Immunoglobulin"/>
    <property type="match status" value="11"/>
</dbReference>
<comment type="similarity">
    <text evidence="3">Belongs to the protein kinase superfamily. CAMK Ser/Thr protein kinase family.</text>
</comment>
<dbReference type="SMART" id="SM00408">
    <property type="entry name" value="IGc2"/>
    <property type="match status" value="9"/>
</dbReference>
<dbReference type="InterPro" id="IPR050964">
    <property type="entry name" value="Striated_Muscle_Regulatory"/>
</dbReference>
<dbReference type="InterPro" id="IPR013098">
    <property type="entry name" value="Ig_I-set"/>
</dbReference>
<comment type="subcellular location">
    <subcellularLocation>
        <location evidence="2">Cytoplasm</location>
        <location evidence="2">Myofibril</location>
        <location evidence="2">Sarcomere</location>
    </subcellularLocation>
    <subcellularLocation>
        <location evidence="1">Nucleus</location>
    </subcellularLocation>
</comment>
<dbReference type="GO" id="GO:0030018">
    <property type="term" value="C:Z disc"/>
    <property type="evidence" value="ECO:0007669"/>
    <property type="project" value="UniProtKB-ARBA"/>
</dbReference>
<dbReference type="FunFam" id="2.60.40.10:FF:000425">
    <property type="entry name" value="Myosin light chain kinase"/>
    <property type="match status" value="1"/>
</dbReference>
<evidence type="ECO:0000256" key="6">
    <source>
        <dbReference type="ARBA" id="ARBA00022737"/>
    </source>
</evidence>
<proteinExistence type="inferred from homology"/>
<dbReference type="FunFam" id="2.60.40.10:FF:000031">
    <property type="entry name" value="Myosin-binding protein C, slow type"/>
    <property type="match status" value="2"/>
</dbReference>
<protein>
    <recommendedName>
        <fullName evidence="10">Titin</fullName>
    </recommendedName>
</protein>
<dbReference type="FunFam" id="2.60.40.10:FF:000050">
    <property type="entry name" value="Titin isoform B"/>
    <property type="match status" value="1"/>
</dbReference>
<dbReference type="Pfam" id="PF00018">
    <property type="entry name" value="SH3_1"/>
    <property type="match status" value="1"/>
</dbReference>
<dbReference type="PRINTS" id="PR00014">
    <property type="entry name" value="FNTYPEIII"/>
</dbReference>
<dbReference type="InterPro" id="IPR013783">
    <property type="entry name" value="Ig-like_fold"/>
</dbReference>
<dbReference type="FunFam" id="2.60.40.10:FF:001138">
    <property type="entry name" value="Sallimus, isoform P"/>
    <property type="match status" value="1"/>
</dbReference>
<feature type="domain" description="Ig-like" evidence="13">
    <location>
        <begin position="1145"/>
        <end position="1235"/>
    </location>
</feature>
<feature type="domain" description="Fibronectin type-III" evidence="14">
    <location>
        <begin position="1345"/>
        <end position="1444"/>
    </location>
</feature>
<evidence type="ECO:0000259" key="14">
    <source>
        <dbReference type="PROSITE" id="PS50853"/>
    </source>
</evidence>
<dbReference type="PANTHER" id="PTHR13817:SF151">
    <property type="entry name" value="TITIN"/>
    <property type="match status" value="1"/>
</dbReference>
<dbReference type="GO" id="GO:0050793">
    <property type="term" value="P:regulation of developmental process"/>
    <property type="evidence" value="ECO:0007669"/>
    <property type="project" value="UniProtKB-ARBA"/>
</dbReference>
<dbReference type="Pfam" id="PF07679">
    <property type="entry name" value="I-set"/>
    <property type="match status" value="11"/>
</dbReference>
<evidence type="ECO:0000256" key="5">
    <source>
        <dbReference type="ARBA" id="ARBA00022490"/>
    </source>
</evidence>
<dbReference type="CDD" id="cd00096">
    <property type="entry name" value="Ig"/>
    <property type="match status" value="1"/>
</dbReference>
<dbReference type="GO" id="GO:0009888">
    <property type="term" value="P:tissue development"/>
    <property type="evidence" value="ECO:0007669"/>
    <property type="project" value="UniProtKB-ARBA"/>
</dbReference>
<dbReference type="Proteomes" id="UP000440578">
    <property type="component" value="Unassembled WGS sequence"/>
</dbReference>
<evidence type="ECO:0000256" key="11">
    <source>
        <dbReference type="PROSITE-ProRule" id="PRU00192"/>
    </source>
</evidence>
<sequence>MHLVEGERVYILESHNSDWWFVRKHLTEEAGWVPASYLKNEDEYNHYVQRKLSEKIGKLPVFEAPKTGQKSKAPRFTEKLQPVNVVDGAVVQLECRVEGEPRPTITWFRQTAIIKPSTDFQMFYDDDNVATLIIKEVFPEDAGTFTCVAKNEAGFSSCSADLVVEAPLSDHGSDVTLTSRRSLSRESSLCDILEGIPPTFSQRPKTRTVQEGDDVELECRLVAVPEPEVQWLLNGRPVKESKRVTITTQSDMHMYCHFIHIRGAKTKDEGLYEIVAINREGESANTITLAVEPRGEKQPPELVQPLQPLVVTENARATFVARISGKPQPRATWFTGKHPLTPEMLANSDVTVTQEGDVYSLHIPRSHRSDAGEYTLLAENAAGSAKTTATLVVQESQLEPPMFIERFTDVRVAEKKPIRLTAKVVGNPRPEVTWYRNGKKLKSGKTTSITHVGEETTLEVHESRVEKDAGEYKCVAVNQNGKATHQAQVDIDADVVRFVKDLEDFDVEERSTVALECQTSQEVKVTWKRGKKVIKESDRYEITHVGKTHRLIVHDVVMADAGEYTCSTDGAETQCKVTVKEGGPYFVEKLTDIEVKEQETAAISVTVSSPTARVVWHKDGAAISEDNGQYEFIAEGVSRRLVLRSATVHEEGEYTCSLDDQECTCEVTVVELPPVLTKKMTDTTVTRGERAIFEVALTKGDALVQWFFNGKEIKFSEHIQLGIDGKRQRLMVYQATSEDAGTYTCRIGGDSCTANLTVEEPTVEFIGRLPEKVEAPKDTTASFTVELSDASVPVTWLKNGEPVTESDSCTILVDGPRRTLLLKEVQSSDDRTEITCTAGNVKCTSKLRVTVVQMQPKIREDQLKTEYLVRRGEDIKITVPFRAAPPPKAEWHHNRKTIKKSRKYLPTITESEACITVKQVEDSDCGTYTLKLGNEVGDIFINISLKIMETPSKPGRPEPVQVTDDSVTLHWTPPQTDGCSPITNYCIEYQLKQQKTWTKFEETTIVKETTRTVTSLTTSSEYRFRVYALNDIGASEPSEESEFIKVKKPVAPERPTVVEDLKDVVAGLAEKVTLRCVITGVPEPDIRWTRNGKPVKSRKVQYDQHVATLTLEDTTEKSAGTYTCYASNSAGEVETSCMVQIQEPPSLEYEPALKEQRLAVGASWTVRVRARGIPRPSLQWYRGEQLITSSERLELRTESDSTEITISLLERDDSAPYRLVATNDVRTVTEEFTLRVLDKPSRPEGPLLARVADQESVTLDWQPPADDGGCDVAGYFIEKFDSKKQTWTKVADIVGDILSYCVQDLLEGHEYFFRVYAFNVFGNSEPLETAEAVVVTKPFALPSAPVGPFEVSSMGDTSLTLGWQEPESDGGAAIVEYLVERRNVGKKAWQKVRGRSVGTTDCETLRIDVTGLKKNMQYNFRVSARNAVGAGPPLAPEEAITVGKRLNNLPASVGLFSSTDQQ</sequence>
<dbReference type="FunFam" id="2.60.40.10:FF:000032">
    <property type="entry name" value="palladin isoform X1"/>
    <property type="match status" value="1"/>
</dbReference>
<keyword evidence="7" id="KW-1015">Disulfide bond</keyword>
<dbReference type="GO" id="GO:0007517">
    <property type="term" value="P:muscle organ development"/>
    <property type="evidence" value="ECO:0007669"/>
    <property type="project" value="UniProtKB-ARBA"/>
</dbReference>
<dbReference type="InterPro" id="IPR007110">
    <property type="entry name" value="Ig-like_dom"/>
</dbReference>
<dbReference type="EMBL" id="VIIS01002078">
    <property type="protein sequence ID" value="KAF0288797.1"/>
    <property type="molecule type" value="Genomic_DNA"/>
</dbReference>
<evidence type="ECO:0000256" key="9">
    <source>
        <dbReference type="ARBA" id="ARBA00023319"/>
    </source>
</evidence>
<feature type="domain" description="Ig-like" evidence="13">
    <location>
        <begin position="673"/>
        <end position="757"/>
    </location>
</feature>
<dbReference type="FunFam" id="2.60.40.10:FF:000214">
    <property type="entry name" value="titin isoform X1"/>
    <property type="match status" value="1"/>
</dbReference>
<feature type="domain" description="Fibronectin type-III" evidence="14">
    <location>
        <begin position="1242"/>
        <end position="1339"/>
    </location>
</feature>
<dbReference type="Gene3D" id="2.60.40.10">
    <property type="entry name" value="Immunoglobulins"/>
    <property type="match status" value="14"/>
</dbReference>
<dbReference type="InterPro" id="IPR036179">
    <property type="entry name" value="Ig-like_dom_sf"/>
</dbReference>
<dbReference type="OrthoDB" id="6381907at2759"/>